<evidence type="ECO:0000256" key="1">
    <source>
        <dbReference type="SAM" id="Phobius"/>
    </source>
</evidence>
<name>A0ABV7WFF9_9MICO</name>
<dbReference type="Proteomes" id="UP001595685">
    <property type="component" value="Unassembled WGS sequence"/>
</dbReference>
<keyword evidence="1" id="KW-1133">Transmembrane helix</keyword>
<protein>
    <recommendedName>
        <fullName evidence="4">Integral membrane protein</fullName>
    </recommendedName>
</protein>
<feature type="transmembrane region" description="Helical" evidence="1">
    <location>
        <begin position="96"/>
        <end position="114"/>
    </location>
</feature>
<comment type="caution">
    <text evidence="2">The sequence shown here is derived from an EMBL/GenBank/DDBJ whole genome shotgun (WGS) entry which is preliminary data.</text>
</comment>
<proteinExistence type="predicted"/>
<keyword evidence="1" id="KW-0812">Transmembrane</keyword>
<evidence type="ECO:0000313" key="2">
    <source>
        <dbReference type="EMBL" id="MFC3687697.1"/>
    </source>
</evidence>
<evidence type="ECO:0000313" key="3">
    <source>
        <dbReference type="Proteomes" id="UP001595685"/>
    </source>
</evidence>
<feature type="transmembrane region" description="Helical" evidence="1">
    <location>
        <begin position="36"/>
        <end position="57"/>
    </location>
</feature>
<feature type="transmembrane region" description="Helical" evidence="1">
    <location>
        <begin position="69"/>
        <end position="89"/>
    </location>
</feature>
<keyword evidence="3" id="KW-1185">Reference proteome</keyword>
<evidence type="ECO:0008006" key="4">
    <source>
        <dbReference type="Google" id="ProtNLM"/>
    </source>
</evidence>
<reference evidence="3" key="1">
    <citation type="journal article" date="2019" name="Int. J. Syst. Evol. Microbiol.">
        <title>The Global Catalogue of Microorganisms (GCM) 10K type strain sequencing project: providing services to taxonomists for standard genome sequencing and annotation.</title>
        <authorList>
            <consortium name="The Broad Institute Genomics Platform"/>
            <consortium name="The Broad Institute Genome Sequencing Center for Infectious Disease"/>
            <person name="Wu L."/>
            <person name="Ma J."/>
        </authorList>
    </citation>
    <scope>NUCLEOTIDE SEQUENCE [LARGE SCALE GENOMIC DNA]</scope>
    <source>
        <strain evidence="3">NCAIM B.02333</strain>
    </source>
</reference>
<accession>A0ABV7WFF9</accession>
<keyword evidence="1" id="KW-0472">Membrane</keyword>
<sequence>MVDAVVAVLAGAASVLMVWGLVAARRGRPPGPAMLLTGAAVEALLLVQALVAVVGMVAGPGPAGSTVLFVSYLATVVLVLPAALGWALVERDRWSSAVVAVGAFTVAAMVVRLWDVWEGGVQVGGPGA</sequence>
<feature type="transmembrane region" description="Helical" evidence="1">
    <location>
        <begin position="6"/>
        <end position="24"/>
    </location>
</feature>
<dbReference type="RefSeq" id="WP_340291863.1">
    <property type="nucleotide sequence ID" value="NZ_JBBEOI010000052.1"/>
</dbReference>
<gene>
    <name evidence="2" type="ORF">ACFOLH_05010</name>
</gene>
<organism evidence="2 3">
    <name type="scientific">Aquipuribacter hungaricus</name>
    <dbReference type="NCBI Taxonomy" id="545624"/>
    <lineage>
        <taxon>Bacteria</taxon>
        <taxon>Bacillati</taxon>
        <taxon>Actinomycetota</taxon>
        <taxon>Actinomycetes</taxon>
        <taxon>Micrococcales</taxon>
        <taxon>Intrasporangiaceae</taxon>
        <taxon>Aquipuribacter</taxon>
    </lineage>
</organism>
<dbReference type="EMBL" id="JBHRWW010000002">
    <property type="protein sequence ID" value="MFC3687697.1"/>
    <property type="molecule type" value="Genomic_DNA"/>
</dbReference>